<comment type="caution">
    <text evidence="1">The sequence shown here is derived from an EMBL/GenBank/DDBJ whole genome shotgun (WGS) entry which is preliminary data.</text>
</comment>
<sequence>MSTWDKRYTDRVQLLVDILPVLSLEPRFALKGGTAINLFEHDLPRLSVDIDLTWLPTHGFAEDAAAIDNALNMLADALRTQSKTMRVQPSASQGSQGITRLIVSRGRALVQIETTPVMRGTVHPVREMDVRPVVEEAFGFASAQVLSFADLYAGKLAAALSRQHPRDLFDVGLLLDDKRADRALWYTFLVYLTCSPKPAWEILEPQIPKNFEDIFQAHFKGMTSEPVTAHELLKYRERLLVRLAEWIDEPSREFLLSVEDEQPEFGLIGLPQARELPGVKRKLQNLGRRSEDKRRADRLQLEQALTGLCSE</sequence>
<protein>
    <recommendedName>
        <fullName evidence="3">Nucleotidyl transferase AbiEii/AbiGii toxin family protein</fullName>
    </recommendedName>
</protein>
<dbReference type="Proteomes" id="UP000321303">
    <property type="component" value="Unassembled WGS sequence"/>
</dbReference>
<dbReference type="Gene3D" id="3.10.450.620">
    <property type="entry name" value="JHP933, nucleotidyltransferase-like core domain"/>
    <property type="match status" value="1"/>
</dbReference>
<reference evidence="1 2" key="1">
    <citation type="submission" date="2019-07" db="EMBL/GenBank/DDBJ databases">
        <title>Whole genome shotgun sequence of Halomonas variabilis NBRC 102410.</title>
        <authorList>
            <person name="Hosoyama A."/>
            <person name="Uohara A."/>
            <person name="Ohji S."/>
            <person name="Ichikawa N."/>
        </authorList>
    </citation>
    <scope>NUCLEOTIDE SEQUENCE [LARGE SCALE GENOMIC DNA]</scope>
    <source>
        <strain evidence="1 2">NBRC 102410</strain>
    </source>
</reference>
<dbReference type="EMBL" id="BJXV01000018">
    <property type="protein sequence ID" value="GEN29210.1"/>
    <property type="molecule type" value="Genomic_DNA"/>
</dbReference>
<dbReference type="Pfam" id="PF08843">
    <property type="entry name" value="AbiEii"/>
    <property type="match status" value="1"/>
</dbReference>
<gene>
    <name evidence="1" type="ORF">HVA01_28560</name>
</gene>
<accession>A0A511URJ6</accession>
<dbReference type="InterPro" id="IPR014942">
    <property type="entry name" value="AbiEii"/>
</dbReference>
<proteinExistence type="predicted"/>
<dbReference type="RefSeq" id="WP_146876119.1">
    <property type="nucleotide sequence ID" value="NZ_BJXV01000018.1"/>
</dbReference>
<keyword evidence="2" id="KW-1185">Reference proteome</keyword>
<dbReference type="AlphaFoldDB" id="A0A511URJ6"/>
<organism evidence="1 2">
    <name type="scientific">Halovibrio variabilis</name>
    <dbReference type="NCBI Taxonomy" id="31910"/>
    <lineage>
        <taxon>Bacteria</taxon>
        <taxon>Pseudomonadati</taxon>
        <taxon>Pseudomonadota</taxon>
        <taxon>Gammaproteobacteria</taxon>
        <taxon>Oceanospirillales</taxon>
        <taxon>Halomonadaceae</taxon>
        <taxon>Halovibrio</taxon>
    </lineage>
</organism>
<name>A0A511URJ6_9GAMM</name>
<evidence type="ECO:0000313" key="1">
    <source>
        <dbReference type="EMBL" id="GEN29210.1"/>
    </source>
</evidence>
<evidence type="ECO:0008006" key="3">
    <source>
        <dbReference type="Google" id="ProtNLM"/>
    </source>
</evidence>
<evidence type="ECO:0000313" key="2">
    <source>
        <dbReference type="Proteomes" id="UP000321303"/>
    </source>
</evidence>
<dbReference type="OrthoDB" id="1550603at2"/>